<evidence type="ECO:0000256" key="2">
    <source>
        <dbReference type="ARBA" id="ARBA00038434"/>
    </source>
</evidence>
<sequence length="99" mass="11252">MQVNISGHHVEVTESLHNYVSSKLDKLERHFDQMGNIQITLSVEKERQKAEASINVKGGQVHADAVHDDLYAAIDLLNDKLDRQLIKRKEKNIAHKQGN</sequence>
<dbReference type="GO" id="GO:0022627">
    <property type="term" value="C:cytosolic small ribosomal subunit"/>
    <property type="evidence" value="ECO:0007669"/>
    <property type="project" value="TreeGrafter"/>
</dbReference>
<dbReference type="InterPro" id="IPR003489">
    <property type="entry name" value="RHF/RaiA"/>
</dbReference>
<protein>
    <recommendedName>
        <fullName evidence="4">Ribosome hibernation promoting factor</fullName>
    </recommendedName>
    <alternativeName>
        <fullName evidence="5">Hibernation factor HPF</fullName>
    </alternativeName>
</protein>
<evidence type="ECO:0000256" key="3">
    <source>
        <dbReference type="ARBA" id="ARBA00038695"/>
    </source>
</evidence>
<dbReference type="PANTHER" id="PTHR33231:SF1">
    <property type="entry name" value="30S RIBOSOMAL PROTEIN"/>
    <property type="match status" value="1"/>
</dbReference>
<dbReference type="AlphaFoldDB" id="A0A5C8Z4P0"/>
<keyword evidence="1" id="KW-0810">Translation regulation</keyword>
<dbReference type="InterPro" id="IPR050574">
    <property type="entry name" value="HPF/YfiA_ribosome-assoc"/>
</dbReference>
<dbReference type="GO" id="GO:0045900">
    <property type="term" value="P:negative regulation of translational elongation"/>
    <property type="evidence" value="ECO:0007669"/>
    <property type="project" value="TreeGrafter"/>
</dbReference>
<name>A0A5C8Z4P0_9GAMM</name>
<reference evidence="6 7" key="1">
    <citation type="submission" date="2019-07" db="EMBL/GenBank/DDBJ databases">
        <title>Reinekea sp. strain SSH23 genome sequencing and assembly.</title>
        <authorList>
            <person name="Kim I."/>
        </authorList>
    </citation>
    <scope>NUCLEOTIDE SEQUENCE [LARGE SCALE GENOMIC DNA]</scope>
    <source>
        <strain evidence="6 7">SSH23</strain>
    </source>
</reference>
<proteinExistence type="inferred from homology"/>
<dbReference type="FunFam" id="3.30.160.100:FF:000001">
    <property type="entry name" value="Ribosome hibernation promoting factor"/>
    <property type="match status" value="1"/>
</dbReference>
<accession>A0A5C8Z4P0</accession>
<evidence type="ECO:0000256" key="5">
    <source>
        <dbReference type="ARBA" id="ARBA00041319"/>
    </source>
</evidence>
<organism evidence="6 7">
    <name type="scientific">Reinekea thalattae</name>
    <dbReference type="NCBI Taxonomy" id="2593301"/>
    <lineage>
        <taxon>Bacteria</taxon>
        <taxon>Pseudomonadati</taxon>
        <taxon>Pseudomonadota</taxon>
        <taxon>Gammaproteobacteria</taxon>
        <taxon>Oceanospirillales</taxon>
        <taxon>Saccharospirillaceae</taxon>
        <taxon>Reinekea</taxon>
    </lineage>
</organism>
<dbReference type="NCBIfam" id="TIGR00741">
    <property type="entry name" value="yfiA"/>
    <property type="match status" value="1"/>
</dbReference>
<dbReference type="PANTHER" id="PTHR33231">
    <property type="entry name" value="30S RIBOSOMAL PROTEIN"/>
    <property type="match status" value="1"/>
</dbReference>
<evidence type="ECO:0000256" key="1">
    <source>
        <dbReference type="ARBA" id="ARBA00022845"/>
    </source>
</evidence>
<dbReference type="Proteomes" id="UP000321764">
    <property type="component" value="Unassembled WGS sequence"/>
</dbReference>
<dbReference type="Gene3D" id="3.30.160.100">
    <property type="entry name" value="Ribosome hibernation promotion factor-like"/>
    <property type="match status" value="1"/>
</dbReference>
<evidence type="ECO:0000313" key="6">
    <source>
        <dbReference type="EMBL" id="TXR52168.1"/>
    </source>
</evidence>
<comment type="similarity">
    <text evidence="2">Belongs to the HPF/YfiA ribosome-associated protein family. Short HPF subfamily.</text>
</comment>
<evidence type="ECO:0000313" key="7">
    <source>
        <dbReference type="Proteomes" id="UP000321764"/>
    </source>
</evidence>
<gene>
    <name evidence="6" type="primary">raiA</name>
    <name evidence="6" type="ORF">FME95_12215</name>
</gene>
<comment type="caution">
    <text evidence="6">The sequence shown here is derived from an EMBL/GenBank/DDBJ whole genome shotgun (WGS) entry which is preliminary data.</text>
</comment>
<keyword evidence="7" id="KW-1185">Reference proteome</keyword>
<comment type="subunit">
    <text evidence="3">Associates exclusively with 100S ribosomes, which are dimers of 70S ribosomes.</text>
</comment>
<dbReference type="EMBL" id="VKAD01000002">
    <property type="protein sequence ID" value="TXR52168.1"/>
    <property type="molecule type" value="Genomic_DNA"/>
</dbReference>
<dbReference type="SUPFAM" id="SSF69754">
    <property type="entry name" value="Ribosome binding protein Y (YfiA homologue)"/>
    <property type="match status" value="1"/>
</dbReference>
<dbReference type="GO" id="GO:0043024">
    <property type="term" value="F:ribosomal small subunit binding"/>
    <property type="evidence" value="ECO:0007669"/>
    <property type="project" value="TreeGrafter"/>
</dbReference>
<dbReference type="InterPro" id="IPR036567">
    <property type="entry name" value="RHF-like"/>
</dbReference>
<dbReference type="RefSeq" id="WP_147714764.1">
    <property type="nucleotide sequence ID" value="NZ_VKAD01000002.1"/>
</dbReference>
<dbReference type="CDD" id="cd00552">
    <property type="entry name" value="RaiA"/>
    <property type="match status" value="1"/>
</dbReference>
<evidence type="ECO:0000256" key="4">
    <source>
        <dbReference type="ARBA" id="ARBA00041148"/>
    </source>
</evidence>
<dbReference type="OrthoDB" id="9795980at2"/>
<dbReference type="Pfam" id="PF02482">
    <property type="entry name" value="Ribosomal_S30AE"/>
    <property type="match status" value="1"/>
</dbReference>